<dbReference type="InterPro" id="IPR008984">
    <property type="entry name" value="SMAD_FHA_dom_sf"/>
</dbReference>
<dbReference type="SUPFAM" id="SSF49879">
    <property type="entry name" value="SMAD/FHA domain"/>
    <property type="match status" value="1"/>
</dbReference>
<comment type="caution">
    <text evidence="2">The sequence shown here is derived from an EMBL/GenBank/DDBJ whole genome shotgun (WGS) entry which is preliminary data.</text>
</comment>
<evidence type="ECO:0000313" key="3">
    <source>
        <dbReference type="Proteomes" id="UP000323909"/>
    </source>
</evidence>
<dbReference type="Gene3D" id="2.60.200.20">
    <property type="match status" value="1"/>
</dbReference>
<protein>
    <submittedName>
        <fullName evidence="2">Type VI secretion system-associated FHA domain protein TagH</fullName>
    </submittedName>
</protein>
<dbReference type="RefSeq" id="WP_150054546.1">
    <property type="nucleotide sequence ID" value="NZ_VWXT01000039.1"/>
</dbReference>
<dbReference type="NCBIfam" id="TIGR03354">
    <property type="entry name" value="VI_FHA"/>
    <property type="match status" value="1"/>
</dbReference>
<sequence>MQLVFEVYDGAGTEPLAGARKTFAGVGGVIGRGAGCDWVIPDASRLLSSHHGLVSYREGRYFLTDISSNGICVADSGERLNKGQARLIADGDLFQLGALAIRARLIEPPAPPGARRFTAPGPIPDDAFLALDPMQALDDEDLTHPSLDGLDALSTVAQEPGQWMTHSAADRDHLVLPRWVEPDLEVPPSPQVVTAPADNESFWTQFAAALGIRLDDVDRPAREALAIKVAGLLKLSIEGLQHNLRTCDELKSESNLAPAAPVVNSPNPLRQCADAETALAALLGISEFGQLPADLAITQVHRDMQTHQIALLAACRAAARSAREAFAPSYLLLCFERQDKSPRFNTDGAQWRAYQRHYQRLVEAEPLTGHLLGKDFARAYDEQVRLISTLHVDYPG</sequence>
<evidence type="ECO:0000313" key="2">
    <source>
        <dbReference type="EMBL" id="KAA6187144.1"/>
    </source>
</evidence>
<gene>
    <name evidence="2" type="primary">tagH</name>
    <name evidence="2" type="ORF">F3K53_03025</name>
</gene>
<dbReference type="InterPro" id="IPR017735">
    <property type="entry name" value="T6SS_FHA"/>
</dbReference>
<feature type="domain" description="FHA" evidence="1">
    <location>
        <begin position="28"/>
        <end position="70"/>
    </location>
</feature>
<organism evidence="2 3">
    <name type="scientific">Pseudomonas veronii</name>
    <dbReference type="NCBI Taxonomy" id="76761"/>
    <lineage>
        <taxon>Bacteria</taxon>
        <taxon>Pseudomonadati</taxon>
        <taxon>Pseudomonadota</taxon>
        <taxon>Gammaproteobacteria</taxon>
        <taxon>Pseudomonadales</taxon>
        <taxon>Pseudomonadaceae</taxon>
        <taxon>Pseudomonas</taxon>
    </lineage>
</organism>
<dbReference type="InterPro" id="IPR000253">
    <property type="entry name" value="FHA_dom"/>
</dbReference>
<dbReference type="Pfam" id="PF20232">
    <property type="entry name" value="T6SS_FHA_C"/>
    <property type="match status" value="1"/>
</dbReference>
<name>A0A5M8FTK9_PSEVE</name>
<dbReference type="EMBL" id="VWXT01000039">
    <property type="protein sequence ID" value="KAA6187144.1"/>
    <property type="molecule type" value="Genomic_DNA"/>
</dbReference>
<dbReference type="CDD" id="cd00060">
    <property type="entry name" value="FHA"/>
    <property type="match status" value="1"/>
</dbReference>
<dbReference type="InterPro" id="IPR046883">
    <property type="entry name" value="T6SS_FHA_C"/>
</dbReference>
<dbReference type="Proteomes" id="UP000323909">
    <property type="component" value="Unassembled WGS sequence"/>
</dbReference>
<evidence type="ECO:0000259" key="1">
    <source>
        <dbReference type="PROSITE" id="PS50006"/>
    </source>
</evidence>
<dbReference type="PROSITE" id="PS50006">
    <property type="entry name" value="FHA_DOMAIN"/>
    <property type="match status" value="1"/>
</dbReference>
<proteinExistence type="predicted"/>
<dbReference type="AlphaFoldDB" id="A0A5M8FTK9"/>
<accession>A0A5M8FTK9</accession>
<dbReference type="Pfam" id="PF00498">
    <property type="entry name" value="FHA"/>
    <property type="match status" value="1"/>
</dbReference>
<reference evidence="2 3" key="1">
    <citation type="submission" date="2019-09" db="EMBL/GenBank/DDBJ databases">
        <title>Genomic sequencing of 4 copper resistant soil isolates.</title>
        <authorList>
            <person name="Havryliuk O."/>
        </authorList>
    </citation>
    <scope>NUCLEOTIDE SEQUENCE [LARGE SCALE GENOMIC DNA]</scope>
    <source>
        <strain evidence="2 3">UKR4</strain>
    </source>
</reference>